<keyword evidence="4" id="KW-1185">Reference proteome</keyword>
<feature type="non-terminal residue" evidence="3">
    <location>
        <position position="2221"/>
    </location>
</feature>
<feature type="region of interest" description="Disordered" evidence="2">
    <location>
        <begin position="240"/>
        <end position="259"/>
    </location>
</feature>
<feature type="region of interest" description="Disordered" evidence="2">
    <location>
        <begin position="681"/>
        <end position="702"/>
    </location>
</feature>
<feature type="coiled-coil region" evidence="1">
    <location>
        <begin position="1541"/>
        <end position="1579"/>
    </location>
</feature>
<dbReference type="SUPFAM" id="SSF53474">
    <property type="entry name" value="alpha/beta-Hydrolases"/>
    <property type="match status" value="1"/>
</dbReference>
<dbReference type="InterPro" id="IPR029058">
    <property type="entry name" value="AB_hydrolase_fold"/>
</dbReference>
<feature type="compositionally biased region" description="Basic and acidic residues" evidence="2">
    <location>
        <begin position="2008"/>
        <end position="2019"/>
    </location>
</feature>
<feature type="region of interest" description="Disordered" evidence="2">
    <location>
        <begin position="104"/>
        <end position="126"/>
    </location>
</feature>
<organism evidence="3 4">
    <name type="scientific">Thraustotheca clavata</name>
    <dbReference type="NCBI Taxonomy" id="74557"/>
    <lineage>
        <taxon>Eukaryota</taxon>
        <taxon>Sar</taxon>
        <taxon>Stramenopiles</taxon>
        <taxon>Oomycota</taxon>
        <taxon>Saprolegniomycetes</taxon>
        <taxon>Saprolegniales</taxon>
        <taxon>Achlyaceae</taxon>
        <taxon>Thraustotheca</taxon>
    </lineage>
</organism>
<feature type="region of interest" description="Disordered" evidence="2">
    <location>
        <begin position="160"/>
        <end position="202"/>
    </location>
</feature>
<evidence type="ECO:0000313" key="4">
    <source>
        <dbReference type="Proteomes" id="UP000243217"/>
    </source>
</evidence>
<dbReference type="SUPFAM" id="SSF47473">
    <property type="entry name" value="EF-hand"/>
    <property type="match status" value="1"/>
</dbReference>
<name>A0A1V9Y6W8_9STRA</name>
<dbReference type="OrthoDB" id="70856at2759"/>
<reference evidence="3 4" key="1">
    <citation type="journal article" date="2014" name="Genome Biol. Evol.">
        <title>The secreted proteins of Achlya hypogyna and Thraustotheca clavata identify the ancestral oomycete secretome and reveal gene acquisitions by horizontal gene transfer.</title>
        <authorList>
            <person name="Misner I."/>
            <person name="Blouin N."/>
            <person name="Leonard G."/>
            <person name="Richards T.A."/>
            <person name="Lane C.E."/>
        </authorList>
    </citation>
    <scope>NUCLEOTIDE SEQUENCE [LARGE SCALE GENOMIC DNA]</scope>
    <source>
        <strain evidence="3 4">ATCC 34112</strain>
    </source>
</reference>
<sequence>MSNVAKKCAEAAATLRELLMTAASRGITIEDSFSHFDPMREGVIDLSQFILGLRSLGIPLTVEVASLLLFQLSEKSSTHLVFSDFHRLCDPGCTLYKKRKIKPVKKKKLAPTARPPPPKRAKKSISIMHEPTTKEKALASAQGLPQWAHDRSKRALRELQHLSKKRPLPMPSQVTQGESDSEKSSDDVFNSPNQVSPPKPDVMPDLEFAKVDTEYSTFTVDKEISLQYAILQIQDNEISSERDYDATGESQALARSKESRHLDTKESRVSARIIVVLDAFQTIEMIDALLRPFFQTYPMAKILVVGHLNNLNADTIISNATMSLWMGRLILHLMETRQWTPQPRSGVGAVPQLLLGFGSGASMACHFALITALEEPKLNVLNQGFGALLLVNGFCKVDSTIKSKLHAVCRGLENNNDAECHQQLVQLLFSEGYLNQNSRDVAMAKFFEHRHNFLAPKNRMLLYHRLKNISKYHDLRTVLGNLHIPLIILHGSLNQWISSATVSNFQEQRLAVETLPLAFQSKNSIYTAWLKSGHELAQERSSFFLQFTTSVVGNILQQVTEATQTTKLDDPRTNSAINEYQDEYKRLKISLDGDDSLIVHTTTSINNIQDEQVKWTPRVQAILDEQGIKGVRQELVDRDIDMHLGVPDEELLKVLEAAFRAEDAVYQDSLEAKAQIESRQAAQHEEFSRHEKEKQQKIRRDLERKKQRLRKEELEFTTRERHRLKAEEILEAERKERQAMEFQDDHSRKREHYDAKRAEWEECNRNALHTVAELDEERKEALIAQEEINQGLQRAAQRANLQAELWDLQRKLEANQVKLRGDIEGYGIEFGVSLSIPRVLQGISCILEDAAAVRTQKKRNLAQQTTSTTKYNGYNRQLQDITRNCNNLTRALHRAENENVIAKPDAGGVIRLVPATPLAIRTLREKIQGMTREIAQLQEVTSAAMEEVTMFDRAMQSIALLQKKTEGVVKELVEKGSLMITNANEELAILREVQEKENLDDSKRLDQIHTTEARVNLLKAEIDRIHNISTKMIDSSIYIAGALQRVDKVTLERSCNEELSTLSVVLNELHEKSVAATAVRQKLRVDIKQVTENLALLLSAHGQLVKFDRFISLTTVKEELVADQVARNLSESSAAAALELLSIPNLTQIRQKKRFELTLEEKEWVALDLKLAEDVTLLYNHLSEREAQEIRLDPLYQTLLSLEQLQYILSLPNRICLALPFIKDRSHLRAHFLLRKYTCGDGSVVLNQVDENYYDPAAVKPELDLNAMLHRKLGEALRQKPWTQCNSKEQLWLACISRLEEKALLPPFPQGFPDIETNILTRVAGQAWSPQMTKEEGEIWSVLQEYGGLQSHAQQVVVVATLADIIEADERATIVVDTKEQITVLEASKCHLRARKSATHEILVNQMAVSITVSVVFEGRFGATGYKIGRLAAMLYHITSVGKPEPIGQVNYEQVDLNTSETMGRIVIQHKPKRVPISYGTYHVVIGCPSETTYSISVAMHKATPALEFVKHAKHLALTQQARLPIGRVEILELWESMRLAERKLELVEKASSKAKSLAREQESKMINLQRQLESATILNQSSTLNRDELIAQIRTHDRAFAKQCKLHAIRQEEIKDIKQGLHHLASMHAKLLLERSELESALTYARQHLPYAAARMEGPTAGFKIAYALNADYNVVKTAKMRWRDLAALRHQLPKQLTSAQRIRRKYKKQKLSLDGIERQWVLLDRIRHPDMYLWEIEAAHENHEINQKSTIPQGYALSKAEEILNAYTAPELERILTAPYNALNRKEIDIRKTMLKFRDEPASKHPSIVKAEKSASILRTLPLDALTADQKAWLALDKVLHPDFHSRLITQVAAAKKWTHDNLIAILKTPDDGIAMLDADDRRARMLIFTYDSTFVDELLYGPPAKATEKSTAFKHSLVDHTQKGQVIEVDIDARCRIVLHELDRAITNTSEFMDSSVLHSAPQRFPTKVLRLELEKELDRLLLSQLTEREEAEWMSFQNPKSLLHFEDGDDKKKSDQSINHVSDSDSDLEAQLAREQQKKIQLKLQRQKGVRVSKPSLQKQKQAIQQALVAKTVEEEQLELEKNNLGVGGCMACHSNPCHWVPYLNATKDTIVHRVHVLKDEIERVKRSKEGLLSSSVCMLAVRSNTPSITMRKMDLFLELTSECRLWEKHLRLRDIDTEFHSTFNWNQDHFVTVALHGFAQMQQTEKVKVALAREQN</sequence>
<evidence type="ECO:0000256" key="2">
    <source>
        <dbReference type="SAM" id="MobiDB-lite"/>
    </source>
</evidence>
<evidence type="ECO:0008006" key="5">
    <source>
        <dbReference type="Google" id="ProtNLM"/>
    </source>
</evidence>
<dbReference type="EMBL" id="JNBS01004994">
    <property type="protein sequence ID" value="OQR81428.1"/>
    <property type="molecule type" value="Genomic_DNA"/>
</dbReference>
<gene>
    <name evidence="3" type="ORF">THRCLA_23374</name>
</gene>
<evidence type="ECO:0000313" key="3">
    <source>
        <dbReference type="EMBL" id="OQR81428.1"/>
    </source>
</evidence>
<dbReference type="InterPro" id="IPR011992">
    <property type="entry name" value="EF-hand-dom_pair"/>
</dbReference>
<comment type="caution">
    <text evidence="3">The sequence shown here is derived from an EMBL/GenBank/DDBJ whole genome shotgun (WGS) entry which is preliminary data.</text>
</comment>
<keyword evidence="1" id="KW-0175">Coiled coil</keyword>
<feature type="region of interest" description="Disordered" evidence="2">
    <location>
        <begin position="2008"/>
        <end position="2030"/>
    </location>
</feature>
<feature type="coiled-coil region" evidence="1">
    <location>
        <begin position="871"/>
        <end position="947"/>
    </location>
</feature>
<dbReference type="Proteomes" id="UP000243217">
    <property type="component" value="Unassembled WGS sequence"/>
</dbReference>
<proteinExistence type="predicted"/>
<accession>A0A1V9Y6W8</accession>
<evidence type="ECO:0000256" key="1">
    <source>
        <dbReference type="SAM" id="Coils"/>
    </source>
</evidence>
<protein>
    <recommendedName>
        <fullName evidence="5">EF-hand domain-containing protein</fullName>
    </recommendedName>
</protein>
<dbReference type="STRING" id="74557.A0A1V9Y6W8"/>